<dbReference type="Pfam" id="PF02767">
    <property type="entry name" value="DNA_pol3_beta_2"/>
    <property type="match status" value="1"/>
</dbReference>
<comment type="function">
    <text evidence="10">Confers DNA tethering and processivity to DNA polymerases and other proteins. Acts as a clamp, forming a ring around DNA (a reaction catalyzed by the clamp-loading complex) which diffuses in an ATP-independent manner freely and bidirectionally along dsDNA. Initially characterized for its ability to contact the catalytic subunit of DNA polymerase III (Pol III), a complex, multichain enzyme responsible for most of the replicative synthesis in bacteria; Pol III exhibits 3'-5' exonuclease proofreading activity. The beta chain is required for initiation of replication as well as for processivity of DNA replication.</text>
</comment>
<dbReference type="AlphaFoldDB" id="A0A329MDQ2"/>
<organism evidence="14 15">
    <name type="scientific">Paenibacillus contaminans</name>
    <dbReference type="NCBI Taxonomy" id="450362"/>
    <lineage>
        <taxon>Bacteria</taxon>
        <taxon>Bacillati</taxon>
        <taxon>Bacillota</taxon>
        <taxon>Bacilli</taxon>
        <taxon>Bacillales</taxon>
        <taxon>Paenibacillaceae</taxon>
        <taxon>Paenibacillus</taxon>
    </lineage>
</organism>
<reference evidence="14 15" key="1">
    <citation type="journal article" date="2009" name="Int. J. Syst. Evol. Microbiol.">
        <title>Paenibacillus contaminans sp. nov., isolated from a contaminated laboratory plate.</title>
        <authorList>
            <person name="Chou J.H."/>
            <person name="Lee J.H."/>
            <person name="Lin M.C."/>
            <person name="Chang P.S."/>
            <person name="Arun A.B."/>
            <person name="Young C.C."/>
            <person name="Chen W.M."/>
        </authorList>
    </citation>
    <scope>NUCLEOTIDE SEQUENCE [LARGE SCALE GENOMIC DNA]</scope>
    <source>
        <strain evidence="14 15">CKOBP-6</strain>
    </source>
</reference>
<feature type="domain" description="DNA polymerase III beta sliding clamp C-terminal" evidence="13">
    <location>
        <begin position="252"/>
        <end position="370"/>
    </location>
</feature>
<comment type="subcellular location">
    <subcellularLocation>
        <location evidence="1 10">Cytoplasm</location>
    </subcellularLocation>
</comment>
<evidence type="ECO:0000256" key="6">
    <source>
        <dbReference type="ARBA" id="ARBA00022695"/>
    </source>
</evidence>
<name>A0A329MDQ2_9BACL</name>
<dbReference type="Gene3D" id="3.10.150.10">
    <property type="entry name" value="DNA Polymerase III, subunit A, domain 2"/>
    <property type="match status" value="1"/>
</dbReference>
<comment type="similarity">
    <text evidence="2 10">Belongs to the beta sliding clamp family.</text>
</comment>
<keyword evidence="6 10" id="KW-0548">Nucleotidyltransferase</keyword>
<sequence length="374" mass="41175">MVKLKRQVLVSAMQHIAAGLSAKPVIPVLSGVNVQAGETELTLTASNIAMTLQYKAAADGDNLAIEKTGNIVVPARYFMDIVRIIPDEFVTIEEIGNRQICIRSGRTVYRLSAMNAEEFPETGAIENKAGIHIDSDCFKRMVKQVSFAASSSESRLMLTGVLFQTDGPNLKLAATDGICLASRTRNVNASQTAIFPPTVIPAKHLYDYSKMISDGSGVTEVALGDNGIRFTTDNFTMHSSLIRGTYPSIDKLTPNRFHSEITLDTPQFLHAVERVSLLSGEANVVGLRISLTGIELFARSEDIGDVTEFIPFEETLLEPMTVSFNGKYMREIMRAIDSKYTQLKFTGKDKPIIIQPFDRQNDLYIITPIRTVSS</sequence>
<dbReference type="RefSeq" id="WP_113034078.1">
    <property type="nucleotide sequence ID" value="NZ_QMFB01000018.1"/>
</dbReference>
<keyword evidence="15" id="KW-1185">Reference proteome</keyword>
<keyword evidence="5 10" id="KW-0808">Transferase</keyword>
<dbReference type="Proteomes" id="UP000250369">
    <property type="component" value="Unassembled WGS sequence"/>
</dbReference>
<dbReference type="GO" id="GO:0008408">
    <property type="term" value="F:3'-5' exonuclease activity"/>
    <property type="evidence" value="ECO:0007669"/>
    <property type="project" value="InterPro"/>
</dbReference>
<proteinExistence type="inferred from homology"/>
<dbReference type="GO" id="GO:0005737">
    <property type="term" value="C:cytoplasm"/>
    <property type="evidence" value="ECO:0007669"/>
    <property type="project" value="UniProtKB-SubCell"/>
</dbReference>
<evidence type="ECO:0000256" key="2">
    <source>
        <dbReference type="ARBA" id="ARBA00010752"/>
    </source>
</evidence>
<feature type="domain" description="DNA polymerase III beta sliding clamp central" evidence="12">
    <location>
        <begin position="133"/>
        <end position="247"/>
    </location>
</feature>
<dbReference type="GO" id="GO:0003887">
    <property type="term" value="F:DNA-directed DNA polymerase activity"/>
    <property type="evidence" value="ECO:0007669"/>
    <property type="project" value="UniProtKB-UniRule"/>
</dbReference>
<keyword evidence="8 10" id="KW-0239">DNA-directed DNA polymerase</keyword>
<dbReference type="InterPro" id="IPR046938">
    <property type="entry name" value="DNA_clamp_sf"/>
</dbReference>
<keyword evidence="7 10" id="KW-0235">DNA replication</keyword>
<dbReference type="PIRSF" id="PIRSF000804">
    <property type="entry name" value="DNA_pol_III_b"/>
    <property type="match status" value="1"/>
</dbReference>
<dbReference type="SUPFAM" id="SSF55979">
    <property type="entry name" value="DNA clamp"/>
    <property type="match status" value="3"/>
</dbReference>
<dbReference type="Pfam" id="PF02768">
    <property type="entry name" value="DNA_pol3_beta_3"/>
    <property type="match status" value="1"/>
</dbReference>
<evidence type="ECO:0000313" key="15">
    <source>
        <dbReference type="Proteomes" id="UP000250369"/>
    </source>
</evidence>
<accession>A0A329MDQ2</accession>
<dbReference type="OrthoDB" id="8421503at2"/>
<comment type="caution">
    <text evidence="14">The sequence shown here is derived from an EMBL/GenBank/DDBJ whole genome shotgun (WGS) entry which is preliminary data.</text>
</comment>
<dbReference type="InterPro" id="IPR022637">
    <property type="entry name" value="DNA_polIII_beta_cen"/>
</dbReference>
<gene>
    <name evidence="14" type="primary">dnaN</name>
    <name evidence="14" type="ORF">DQG23_26675</name>
</gene>
<dbReference type="SMART" id="SM00480">
    <property type="entry name" value="POL3Bc"/>
    <property type="match status" value="1"/>
</dbReference>
<protein>
    <recommendedName>
        <fullName evidence="3 10">Beta sliding clamp</fullName>
    </recommendedName>
</protein>
<dbReference type="PANTHER" id="PTHR30478">
    <property type="entry name" value="DNA POLYMERASE III SUBUNIT BETA"/>
    <property type="match status" value="1"/>
</dbReference>
<dbReference type="InterPro" id="IPR001001">
    <property type="entry name" value="DNA_polIII_beta"/>
</dbReference>
<evidence type="ECO:0000256" key="4">
    <source>
        <dbReference type="ARBA" id="ARBA00022490"/>
    </source>
</evidence>
<evidence type="ECO:0000256" key="10">
    <source>
        <dbReference type="PIRNR" id="PIRNR000804"/>
    </source>
</evidence>
<dbReference type="Pfam" id="PF00712">
    <property type="entry name" value="DNA_pol3_beta"/>
    <property type="match status" value="1"/>
</dbReference>
<evidence type="ECO:0000259" key="12">
    <source>
        <dbReference type="Pfam" id="PF02767"/>
    </source>
</evidence>
<dbReference type="PANTHER" id="PTHR30478:SF0">
    <property type="entry name" value="BETA SLIDING CLAMP"/>
    <property type="match status" value="1"/>
</dbReference>
<feature type="domain" description="DNA polymerase III beta sliding clamp N-terminal" evidence="11">
    <location>
        <begin position="4"/>
        <end position="121"/>
    </location>
</feature>
<evidence type="ECO:0000256" key="7">
    <source>
        <dbReference type="ARBA" id="ARBA00022705"/>
    </source>
</evidence>
<dbReference type="NCBIfam" id="TIGR00663">
    <property type="entry name" value="dnan"/>
    <property type="match status" value="1"/>
</dbReference>
<evidence type="ECO:0000256" key="9">
    <source>
        <dbReference type="ARBA" id="ARBA00023125"/>
    </source>
</evidence>
<dbReference type="CDD" id="cd00140">
    <property type="entry name" value="beta_clamp"/>
    <property type="match status" value="1"/>
</dbReference>
<keyword evidence="9" id="KW-0238">DNA-binding</keyword>
<evidence type="ECO:0000256" key="3">
    <source>
        <dbReference type="ARBA" id="ARBA00021035"/>
    </source>
</evidence>
<evidence type="ECO:0000256" key="1">
    <source>
        <dbReference type="ARBA" id="ARBA00004496"/>
    </source>
</evidence>
<keyword evidence="4 10" id="KW-0963">Cytoplasm</keyword>
<dbReference type="Gene3D" id="3.70.10.10">
    <property type="match status" value="1"/>
</dbReference>
<dbReference type="InterPro" id="IPR022634">
    <property type="entry name" value="DNA_polIII_beta_N"/>
</dbReference>
<evidence type="ECO:0000259" key="11">
    <source>
        <dbReference type="Pfam" id="PF00712"/>
    </source>
</evidence>
<comment type="subunit">
    <text evidence="10">Forms a ring-shaped head-to-tail homodimer around DNA.</text>
</comment>
<dbReference type="GO" id="GO:0003677">
    <property type="term" value="F:DNA binding"/>
    <property type="evidence" value="ECO:0007669"/>
    <property type="project" value="UniProtKB-UniRule"/>
</dbReference>
<evidence type="ECO:0000313" key="14">
    <source>
        <dbReference type="EMBL" id="RAV17712.1"/>
    </source>
</evidence>
<evidence type="ECO:0000256" key="5">
    <source>
        <dbReference type="ARBA" id="ARBA00022679"/>
    </source>
</evidence>
<dbReference type="GO" id="GO:0006271">
    <property type="term" value="P:DNA strand elongation involved in DNA replication"/>
    <property type="evidence" value="ECO:0007669"/>
    <property type="project" value="TreeGrafter"/>
</dbReference>
<dbReference type="EMBL" id="QMFB01000018">
    <property type="protein sequence ID" value="RAV17712.1"/>
    <property type="molecule type" value="Genomic_DNA"/>
</dbReference>
<dbReference type="GO" id="GO:0009360">
    <property type="term" value="C:DNA polymerase III complex"/>
    <property type="evidence" value="ECO:0007669"/>
    <property type="project" value="InterPro"/>
</dbReference>
<evidence type="ECO:0000256" key="8">
    <source>
        <dbReference type="ARBA" id="ARBA00022932"/>
    </source>
</evidence>
<dbReference type="InterPro" id="IPR022635">
    <property type="entry name" value="DNA_polIII_beta_C"/>
</dbReference>
<evidence type="ECO:0000259" key="13">
    <source>
        <dbReference type="Pfam" id="PF02768"/>
    </source>
</evidence>